<dbReference type="PROSITE" id="PS51257">
    <property type="entry name" value="PROKAR_LIPOPROTEIN"/>
    <property type="match status" value="1"/>
</dbReference>
<dbReference type="EMBL" id="WQLW01000016">
    <property type="protein sequence ID" value="MVO10869.1"/>
    <property type="molecule type" value="Genomic_DNA"/>
</dbReference>
<accession>A0A6I4IV95</accession>
<name>A0A6I4IV95_9FLAO</name>
<organism evidence="1 2">
    <name type="scientific">Flavobacterium profundi</name>
    <dbReference type="NCBI Taxonomy" id="1774945"/>
    <lineage>
        <taxon>Bacteria</taxon>
        <taxon>Pseudomonadati</taxon>
        <taxon>Bacteroidota</taxon>
        <taxon>Flavobacteriia</taxon>
        <taxon>Flavobacteriales</taxon>
        <taxon>Flavobacteriaceae</taxon>
        <taxon>Flavobacterium</taxon>
    </lineage>
</organism>
<proteinExistence type="predicted"/>
<reference evidence="2" key="1">
    <citation type="submission" date="2019-05" db="EMBL/GenBank/DDBJ databases">
        <title>Flavobacterium profundi sp. nov., isolated from a deep-sea seamount.</title>
        <authorList>
            <person name="Zhang D.-C."/>
        </authorList>
    </citation>
    <scope>NUCLEOTIDE SEQUENCE [LARGE SCALE GENOMIC DNA]</scope>
    <source>
        <strain evidence="2">TP390</strain>
    </source>
</reference>
<evidence type="ECO:0008006" key="3">
    <source>
        <dbReference type="Google" id="ProtNLM"/>
    </source>
</evidence>
<evidence type="ECO:0000313" key="2">
    <source>
        <dbReference type="Proteomes" id="UP000431264"/>
    </source>
</evidence>
<sequence length="204" mass="24636">MRKICIVLVLFLFTACNRELYFRSDMYNNMYPVKKYVNEITSTYDLKDINIKFEDKIHFDVLQFYNLYQKRCPGFAQTCNRSITLYSESIPEYTFLNYKDYMSVYYLNEDQAYVIDNEGYEFFLEQYNQKADVKINLEAQYYILKSKCIDISKNIRQFNLKDVDVYIFSIDCDVFNYFFPNSAAIYPYSEDGRIKICLFQEFKS</sequence>
<evidence type="ECO:0000313" key="1">
    <source>
        <dbReference type="EMBL" id="MVO10869.1"/>
    </source>
</evidence>
<comment type="caution">
    <text evidence="1">The sequence shown here is derived from an EMBL/GenBank/DDBJ whole genome shotgun (WGS) entry which is preliminary data.</text>
</comment>
<dbReference type="AlphaFoldDB" id="A0A6I4IV95"/>
<dbReference type="Proteomes" id="UP000431264">
    <property type="component" value="Unassembled WGS sequence"/>
</dbReference>
<dbReference type="RefSeq" id="WP_140999287.1">
    <property type="nucleotide sequence ID" value="NZ_VDCZ01000016.1"/>
</dbReference>
<protein>
    <recommendedName>
        <fullName evidence="3">Lipoprotein</fullName>
    </recommendedName>
</protein>
<keyword evidence="2" id="KW-1185">Reference proteome</keyword>
<gene>
    <name evidence="1" type="ORF">GOQ30_16985</name>
</gene>